<dbReference type="GO" id="GO:0016020">
    <property type="term" value="C:membrane"/>
    <property type="evidence" value="ECO:0007669"/>
    <property type="project" value="UniProtKB-SubCell"/>
</dbReference>
<reference evidence="4" key="1">
    <citation type="submission" date="2021-02" db="EMBL/GenBank/DDBJ databases">
        <title>Genome sequence of Rhodospirillales sp. strain TMPK1 isolated from soil.</title>
        <authorList>
            <person name="Nakai R."/>
            <person name="Kusada H."/>
            <person name="Tamaki H."/>
        </authorList>
    </citation>
    <scope>NUCLEOTIDE SEQUENCE</scope>
    <source>
        <strain evidence="4">TMPK1</strain>
    </source>
</reference>
<dbReference type="Pfam" id="PF01145">
    <property type="entry name" value="Band_7"/>
    <property type="match status" value="1"/>
</dbReference>
<dbReference type="PANTHER" id="PTHR42911">
    <property type="entry name" value="MODULATOR OF FTSH PROTEASE HFLC"/>
    <property type="match status" value="1"/>
</dbReference>
<evidence type="ECO:0000256" key="2">
    <source>
        <dbReference type="SAM" id="Phobius"/>
    </source>
</evidence>
<dbReference type="EMBL" id="BOPV01000001">
    <property type="protein sequence ID" value="GIL41854.1"/>
    <property type="molecule type" value="Genomic_DNA"/>
</dbReference>
<accession>A0A8S8XH33</accession>
<dbReference type="SUPFAM" id="SSF117892">
    <property type="entry name" value="Band 7/SPFH domain"/>
    <property type="match status" value="1"/>
</dbReference>
<feature type="transmembrane region" description="Helical" evidence="2">
    <location>
        <begin position="20"/>
        <end position="43"/>
    </location>
</feature>
<dbReference type="AlphaFoldDB" id="A0A8S8XH33"/>
<proteinExistence type="predicted"/>
<dbReference type="RefSeq" id="WP_420245525.1">
    <property type="nucleotide sequence ID" value="NZ_BOPV01000001.1"/>
</dbReference>
<comment type="subcellular location">
    <subcellularLocation>
        <location evidence="1">Membrane</location>
        <topology evidence="1">Single-pass membrane protein</topology>
    </subcellularLocation>
</comment>
<name>A0A8S8XH33_9PROT</name>
<evidence type="ECO:0000313" key="4">
    <source>
        <dbReference type="EMBL" id="GIL41854.1"/>
    </source>
</evidence>
<protein>
    <recommendedName>
        <fullName evidence="3">Band 7 domain-containing protein</fullName>
    </recommendedName>
</protein>
<keyword evidence="2" id="KW-0472">Membrane</keyword>
<gene>
    <name evidence="4" type="ORF">TMPK1_40910</name>
</gene>
<dbReference type="InterPro" id="IPR001107">
    <property type="entry name" value="Band_7"/>
</dbReference>
<sequence>MSFMLEHAPAAAEAARRHGLRVVAGCVLAGVVISAAAGSYFVVQPTEQAGVRRFGNVISAAPVGPGLHWKAPFIDHVDKVQTSLNSVLVDRLVVHTIDNQPVTLAVAVSYTVPRDAVFHLLYEIGRAGVHDIDENLSRIVRDRASKVFAQQNTTTISESRQRLSDLLRTTLSHDLRQLYGVEVADLQIASITYSDSFRASVEAAVKAKNDAIAAENTVTRVRYEGEQRKVQAQADAVARVTEAEAAQKVRVLGAEAEAKQIELRGAAEAKSLEVVGQALARNPSLVSYTVAKAYKGDVPQVVGAGGQGGIGTYLLGQLPAVAAK</sequence>
<dbReference type="PANTHER" id="PTHR42911:SF2">
    <property type="entry name" value="PROHIBITIN FAMILY PROTEIN"/>
    <property type="match status" value="1"/>
</dbReference>
<evidence type="ECO:0000256" key="1">
    <source>
        <dbReference type="ARBA" id="ARBA00004167"/>
    </source>
</evidence>
<evidence type="ECO:0000259" key="3">
    <source>
        <dbReference type="SMART" id="SM00244"/>
    </source>
</evidence>
<feature type="domain" description="Band 7" evidence="3">
    <location>
        <begin position="38"/>
        <end position="205"/>
    </location>
</feature>
<dbReference type="Gene3D" id="3.30.479.30">
    <property type="entry name" value="Band 7 domain"/>
    <property type="match status" value="1"/>
</dbReference>
<dbReference type="Proteomes" id="UP000681075">
    <property type="component" value="Unassembled WGS sequence"/>
</dbReference>
<comment type="caution">
    <text evidence="4">The sequence shown here is derived from an EMBL/GenBank/DDBJ whole genome shotgun (WGS) entry which is preliminary data.</text>
</comment>
<dbReference type="InterPro" id="IPR036013">
    <property type="entry name" value="Band_7/SPFH_dom_sf"/>
</dbReference>
<keyword evidence="2" id="KW-0812">Transmembrane</keyword>
<dbReference type="SMART" id="SM00244">
    <property type="entry name" value="PHB"/>
    <property type="match status" value="1"/>
</dbReference>
<keyword evidence="5" id="KW-1185">Reference proteome</keyword>
<keyword evidence="2" id="KW-1133">Transmembrane helix</keyword>
<organism evidence="4 5">
    <name type="scientific">Roseiterribacter gracilis</name>
    <dbReference type="NCBI Taxonomy" id="2812848"/>
    <lineage>
        <taxon>Bacteria</taxon>
        <taxon>Pseudomonadati</taxon>
        <taxon>Pseudomonadota</taxon>
        <taxon>Alphaproteobacteria</taxon>
        <taxon>Rhodospirillales</taxon>
        <taxon>Roseiterribacteraceae</taxon>
        <taxon>Roseiterribacter</taxon>
    </lineage>
</organism>
<evidence type="ECO:0000313" key="5">
    <source>
        <dbReference type="Proteomes" id="UP000681075"/>
    </source>
</evidence>